<dbReference type="PANTHER" id="PTHR46599:SF3">
    <property type="entry name" value="PIGGYBAC TRANSPOSABLE ELEMENT-DERIVED PROTEIN 4"/>
    <property type="match status" value="1"/>
</dbReference>
<sequence length="172" mass="19353">MDPLWHSRDLLRHIQGTFAEVTVSVGAASPDENTVRTIARSPAQTYLPSKPDKYGIRFYAVVEWERLYVHSVYDNGSGNTQVSPPAELCCSLFPELRRPLARMLAAPTISVKKDSASALWVAMIRHMTQTFEAPTRRCILVCDSYYTRHELAKAVSAFTDDEVRIIGTFMVT</sequence>
<dbReference type="EMBL" id="JAENGY010001966">
    <property type="protein sequence ID" value="KAG6946028.1"/>
    <property type="molecule type" value="Genomic_DNA"/>
</dbReference>
<name>A0A8J5I4K6_9STRA</name>
<accession>A0A8J5I4K6</accession>
<comment type="caution">
    <text evidence="1">The sequence shown here is derived from an EMBL/GenBank/DDBJ whole genome shotgun (WGS) entry which is preliminary data.</text>
</comment>
<proteinExistence type="predicted"/>
<evidence type="ECO:0000313" key="1">
    <source>
        <dbReference type="EMBL" id="KAG6946028.1"/>
    </source>
</evidence>
<dbReference type="PANTHER" id="PTHR46599">
    <property type="entry name" value="PIGGYBAC TRANSPOSABLE ELEMENT-DERIVED PROTEIN 4"/>
    <property type="match status" value="1"/>
</dbReference>
<evidence type="ECO:0008006" key="3">
    <source>
        <dbReference type="Google" id="ProtNLM"/>
    </source>
</evidence>
<protein>
    <recommendedName>
        <fullName evidence="3">PiggyBac transposable element-derived protein domain-containing protein</fullName>
    </recommendedName>
</protein>
<evidence type="ECO:0000313" key="2">
    <source>
        <dbReference type="Proteomes" id="UP000709295"/>
    </source>
</evidence>
<keyword evidence="2" id="KW-1185">Reference proteome</keyword>
<dbReference type="AlphaFoldDB" id="A0A8J5I4K6"/>
<reference evidence="1" key="1">
    <citation type="submission" date="2021-01" db="EMBL/GenBank/DDBJ databases">
        <title>Phytophthora aleatoria, a newly-described species from Pinus radiata is distinct from Phytophthora cactorum isolates based on comparative genomics.</title>
        <authorList>
            <person name="Mcdougal R."/>
            <person name="Panda P."/>
            <person name="Williams N."/>
            <person name="Studholme D.J."/>
        </authorList>
    </citation>
    <scope>NUCLEOTIDE SEQUENCE</scope>
    <source>
        <strain evidence="1">NZFS 4037</strain>
    </source>
</reference>
<gene>
    <name evidence="1" type="ORF">JG688_00016250</name>
</gene>
<organism evidence="1 2">
    <name type="scientific">Phytophthora aleatoria</name>
    <dbReference type="NCBI Taxonomy" id="2496075"/>
    <lineage>
        <taxon>Eukaryota</taxon>
        <taxon>Sar</taxon>
        <taxon>Stramenopiles</taxon>
        <taxon>Oomycota</taxon>
        <taxon>Peronosporomycetes</taxon>
        <taxon>Peronosporales</taxon>
        <taxon>Peronosporaceae</taxon>
        <taxon>Phytophthora</taxon>
    </lineage>
</organism>
<dbReference type="Proteomes" id="UP000709295">
    <property type="component" value="Unassembled WGS sequence"/>
</dbReference>